<evidence type="ECO:0000313" key="1">
    <source>
        <dbReference type="EMBL" id="NGN66101.1"/>
    </source>
</evidence>
<reference evidence="1 2" key="1">
    <citation type="submission" date="2020-02" db="EMBL/GenBank/DDBJ databases">
        <title>Whole-genome analyses of novel actinobacteria.</title>
        <authorList>
            <person name="Sahin N."/>
        </authorList>
    </citation>
    <scope>NUCLEOTIDE SEQUENCE [LARGE SCALE GENOMIC DNA]</scope>
    <source>
        <strain evidence="1 2">A7024</strain>
    </source>
</reference>
<keyword evidence="2" id="KW-1185">Reference proteome</keyword>
<sequence>MRECSAAASARTPAPAPVVPAGVAFAELAVADTEPLHGMLAALGFSRTGRHSAKPV</sequence>
<comment type="caution">
    <text evidence="1">The sequence shown here is derived from an EMBL/GenBank/DDBJ whole genome shotgun (WGS) entry which is preliminary data.</text>
</comment>
<proteinExistence type="predicted"/>
<dbReference type="EMBL" id="JAAKZV010000083">
    <property type="protein sequence ID" value="NGN66101.1"/>
    <property type="molecule type" value="Genomic_DNA"/>
</dbReference>
<gene>
    <name evidence="1" type="ORF">G5C51_19660</name>
</gene>
<protein>
    <submittedName>
        <fullName evidence="1">Uncharacterized protein</fullName>
    </submittedName>
</protein>
<evidence type="ECO:0000313" key="2">
    <source>
        <dbReference type="Proteomes" id="UP000481583"/>
    </source>
</evidence>
<organism evidence="1 2">
    <name type="scientific">Streptomyces coryli</name>
    <dbReference type="NCBI Taxonomy" id="1128680"/>
    <lineage>
        <taxon>Bacteria</taxon>
        <taxon>Bacillati</taxon>
        <taxon>Actinomycetota</taxon>
        <taxon>Actinomycetes</taxon>
        <taxon>Kitasatosporales</taxon>
        <taxon>Streptomycetaceae</taxon>
        <taxon>Streptomyces</taxon>
    </lineage>
</organism>
<accession>A0A6G4U4F9</accession>
<dbReference type="Proteomes" id="UP000481583">
    <property type="component" value="Unassembled WGS sequence"/>
</dbReference>
<feature type="non-terminal residue" evidence="1">
    <location>
        <position position="56"/>
    </location>
</feature>
<dbReference type="AlphaFoldDB" id="A0A6G4U4F9"/>
<name>A0A6G4U4F9_9ACTN</name>